<dbReference type="EMBL" id="CM055110">
    <property type="protein sequence ID" value="KAJ7521813.1"/>
    <property type="molecule type" value="Genomic_DNA"/>
</dbReference>
<sequence>MKLQQVEEITTPMIYNKLLAIFSILGEIQIPFRFGDIFQSHYGSVALCKKGFPEGTGELHGHLYWLLKQIIARPAMRAMWLSQIVVAGTGLFRKWWQSGCKVKKRSSANLTQHSRNSSTSESYVSTASSFAPDSCDESFRKHLHVSKKGCMRLFGLFSDERHKRSSGIIKVKKSFYSKPKGLYRKRRRSYCCGLSSLNLDLEEGNLSRIRNPKKAGKVDGLILRAGKPSKGFYGGACLRNLKAWPFFLQKEEKSLLIQSENKPTLYSYDPIRLNQVDNRHSKAFPGFDKNDIETVTNEYFPGGINLTTASKPLILQLSKGNLEHAVADIDGHDSMNQILMMEGFEDHAMDQQNFSQAESILSLASEKPISASSSTSSPVDLLAELSLGKEGVLRDKAGSVTKIEVAAEGRESVNHLNLITETCTSKDPKEIETAEEPAKLPKLMSDESGSCATQNHRMISEDFLKTAEVTCQNSSEQTLAGPELLDSTDFRSKTHFYSVFNVTTEKKSLDYRKGGEESRISNTTFVNKTFHLERKRKLDVLLNPSPLQVKSLRREEVWGDHAKLEDRTHSDILYTENSCVAVHVEDKEVPISVHGTKRKSEACLETISSYPTTVDLSTSMQTEKSSLSENEHMFFEFGIEAGLMLLLSSRHTINHQLHQSLKKSVDMVADLRHKLGSNTYLLPQHQMGEKPWTTGTLRKQRRLSQISDSKLENICTTSLRNQVDDCEVGDEDSISEASVLTVDHTPQEGNMTELEKELEAELELMELNFNGGNPNDNQERLSGLSNLDSDGVGGVLHQIQTPNDLWQSPGPNDSNIDLCKHVVSPSSLDNVLKGAKENRGARIIELEARVSEAKKLLQSREREILWWKDCASYLIKQQFVPITENVPEELAAAIENIGTKQVPDKNCLSPELSDPELDRPLLKPFAPEKAFPCGIKSFNFQSENSNRDGMDYTGTTRRVNTSESIPTFQGAVDLALGHGNNGLLEVWGAIKDQNLNKGDVCPYPNTHGCKDGDMITASEDCTSKICNEDSDYDSDCSCISSCSSLFCTETSISLKTCT</sequence>
<proteinExistence type="predicted"/>
<organism evidence="1 2">
    <name type="scientific">Diphasiastrum complanatum</name>
    <name type="common">Issler's clubmoss</name>
    <name type="synonym">Lycopodium complanatum</name>
    <dbReference type="NCBI Taxonomy" id="34168"/>
    <lineage>
        <taxon>Eukaryota</taxon>
        <taxon>Viridiplantae</taxon>
        <taxon>Streptophyta</taxon>
        <taxon>Embryophyta</taxon>
        <taxon>Tracheophyta</taxon>
        <taxon>Lycopodiopsida</taxon>
        <taxon>Lycopodiales</taxon>
        <taxon>Lycopodiaceae</taxon>
        <taxon>Lycopodioideae</taxon>
        <taxon>Diphasiastrum</taxon>
    </lineage>
</organism>
<name>A0ACC2AWA3_DIPCM</name>
<comment type="caution">
    <text evidence="1">The sequence shown here is derived from an EMBL/GenBank/DDBJ whole genome shotgun (WGS) entry which is preliminary data.</text>
</comment>
<gene>
    <name evidence="1" type="ORF">O6H91_19G069000</name>
</gene>
<reference evidence="2" key="1">
    <citation type="journal article" date="2024" name="Proc. Natl. Acad. Sci. U.S.A.">
        <title>Extraordinary preservation of gene collinearity over three hundred million years revealed in homosporous lycophytes.</title>
        <authorList>
            <person name="Li C."/>
            <person name="Wickell D."/>
            <person name="Kuo L.Y."/>
            <person name="Chen X."/>
            <person name="Nie B."/>
            <person name="Liao X."/>
            <person name="Peng D."/>
            <person name="Ji J."/>
            <person name="Jenkins J."/>
            <person name="Williams M."/>
            <person name="Shu S."/>
            <person name="Plott C."/>
            <person name="Barry K."/>
            <person name="Rajasekar S."/>
            <person name="Grimwood J."/>
            <person name="Han X."/>
            <person name="Sun S."/>
            <person name="Hou Z."/>
            <person name="He W."/>
            <person name="Dai G."/>
            <person name="Sun C."/>
            <person name="Schmutz J."/>
            <person name="Leebens-Mack J.H."/>
            <person name="Li F.W."/>
            <person name="Wang L."/>
        </authorList>
    </citation>
    <scope>NUCLEOTIDE SEQUENCE [LARGE SCALE GENOMIC DNA]</scope>
    <source>
        <strain evidence="2">cv. PW_Plant_1</strain>
    </source>
</reference>
<protein>
    <submittedName>
        <fullName evidence="1">Uncharacterized protein</fullName>
    </submittedName>
</protein>
<keyword evidence="2" id="KW-1185">Reference proteome</keyword>
<dbReference type="Proteomes" id="UP001162992">
    <property type="component" value="Chromosome 19"/>
</dbReference>
<accession>A0ACC2AWA3</accession>
<evidence type="ECO:0000313" key="2">
    <source>
        <dbReference type="Proteomes" id="UP001162992"/>
    </source>
</evidence>
<evidence type="ECO:0000313" key="1">
    <source>
        <dbReference type="EMBL" id="KAJ7521813.1"/>
    </source>
</evidence>